<evidence type="ECO:0000313" key="2">
    <source>
        <dbReference type="EMBL" id="MBJ7597533.1"/>
    </source>
</evidence>
<comment type="caution">
    <text evidence="2">The sequence shown here is derived from an EMBL/GenBank/DDBJ whole genome shotgun (WGS) entry which is preliminary data.</text>
</comment>
<dbReference type="SUPFAM" id="SSF109604">
    <property type="entry name" value="HD-domain/PDEase-like"/>
    <property type="match status" value="1"/>
</dbReference>
<dbReference type="CDD" id="cd00077">
    <property type="entry name" value="HDc"/>
    <property type="match status" value="1"/>
</dbReference>
<dbReference type="EMBL" id="JAEKNR010000065">
    <property type="protein sequence ID" value="MBJ7597533.1"/>
    <property type="molecule type" value="Genomic_DNA"/>
</dbReference>
<name>A0A934K8C6_9BACT</name>
<dbReference type="Pfam" id="PF01966">
    <property type="entry name" value="HD"/>
    <property type="match status" value="1"/>
</dbReference>
<dbReference type="Gene3D" id="1.10.3210.10">
    <property type="entry name" value="Hypothetical protein af1432"/>
    <property type="match status" value="1"/>
</dbReference>
<gene>
    <name evidence="2" type="ORF">JF922_05545</name>
</gene>
<evidence type="ECO:0000313" key="3">
    <source>
        <dbReference type="Proteomes" id="UP000612893"/>
    </source>
</evidence>
<keyword evidence="3" id="KW-1185">Reference proteome</keyword>
<evidence type="ECO:0000259" key="1">
    <source>
        <dbReference type="Pfam" id="PF01966"/>
    </source>
</evidence>
<protein>
    <submittedName>
        <fullName evidence="2">HD domain-containing protein</fullName>
    </submittedName>
</protein>
<dbReference type="Proteomes" id="UP000612893">
    <property type="component" value="Unassembled WGS sequence"/>
</dbReference>
<dbReference type="AlphaFoldDB" id="A0A934K8C6"/>
<dbReference type="InterPro" id="IPR006674">
    <property type="entry name" value="HD_domain"/>
</dbReference>
<proteinExistence type="predicted"/>
<dbReference type="InterPro" id="IPR003607">
    <property type="entry name" value="HD/PDEase_dom"/>
</dbReference>
<accession>A0A934K8C6</accession>
<feature type="domain" description="HD" evidence="1">
    <location>
        <begin position="33"/>
        <end position="109"/>
    </location>
</feature>
<reference evidence="2" key="1">
    <citation type="submission" date="2020-10" db="EMBL/GenBank/DDBJ databases">
        <title>Ca. Dormibacterota MAGs.</title>
        <authorList>
            <person name="Montgomery K."/>
        </authorList>
    </citation>
    <scope>NUCLEOTIDE SEQUENCE [LARGE SCALE GENOMIC DNA]</scope>
    <source>
        <strain evidence="2">SC8812_S17_10</strain>
    </source>
</reference>
<organism evidence="2 3">
    <name type="scientific">Candidatus Nephthysia bennettiae</name>
    <dbReference type="NCBI Taxonomy" id="3127016"/>
    <lineage>
        <taxon>Bacteria</taxon>
        <taxon>Bacillati</taxon>
        <taxon>Candidatus Dormiibacterota</taxon>
        <taxon>Candidatus Dormibacteria</taxon>
        <taxon>Candidatus Dormibacterales</taxon>
        <taxon>Candidatus Dormibacteraceae</taxon>
        <taxon>Candidatus Nephthysia</taxon>
    </lineage>
</organism>
<dbReference type="RefSeq" id="WP_338199836.1">
    <property type="nucleotide sequence ID" value="NZ_JAEKNR010000065.1"/>
</dbReference>
<sequence>MALGLEPLRLVDVSTVGWAANEATRFLSPLGDRWNHVQGVVTKAHEVASVVAEVDAPVLIASAYLHDVGWAPQLMETEFHPIDGARWLRRLGYLRIAALVAHHSGARFEAALRGLATEIGEFEYEESVVADGLTYCDLTTGPKGQRVSFEERCADIRHRYGETHVAAIALDHASPTLLGAVHRTERRMQGRGGPGLIRT</sequence>